<dbReference type="Gene3D" id="3.40.30.10">
    <property type="entry name" value="Glutaredoxin"/>
    <property type="match status" value="1"/>
</dbReference>
<dbReference type="GO" id="GO:0006228">
    <property type="term" value="P:UTP biosynthetic process"/>
    <property type="evidence" value="ECO:0007669"/>
    <property type="project" value="InterPro"/>
</dbReference>
<feature type="domain" description="Nucleoside diphosphate kinase-like" evidence="4">
    <location>
        <begin position="468"/>
        <end position="606"/>
    </location>
</feature>
<feature type="binding site" evidence="1">
    <location>
        <position position="580"/>
    </location>
    <ligand>
        <name>ATP</name>
        <dbReference type="ChEBI" id="CHEBI:30616"/>
    </ligand>
</feature>
<reference evidence="5" key="1">
    <citation type="submission" date="2022-04" db="EMBL/GenBank/DDBJ databases">
        <authorList>
            <person name="Xu L."/>
            <person name="Lv Z."/>
        </authorList>
    </citation>
    <scope>NUCLEOTIDE SEQUENCE</scope>
    <source>
        <strain evidence="5">LV_2022a</strain>
    </source>
</reference>
<dbReference type="PROSITE" id="PS51374">
    <property type="entry name" value="NDPK_LIKE"/>
    <property type="match status" value="3"/>
</dbReference>
<feature type="binding site" evidence="1">
    <location>
        <position position="522"/>
    </location>
    <ligand>
        <name>ATP</name>
        <dbReference type="ChEBI" id="CHEBI:30616"/>
    </ligand>
</feature>
<feature type="region of interest" description="Disordered" evidence="3">
    <location>
        <begin position="605"/>
        <end position="760"/>
    </location>
</feature>
<feature type="domain" description="Nucleoside diphosphate kinase-like" evidence="4">
    <location>
        <begin position="324"/>
        <end position="467"/>
    </location>
</feature>
<reference evidence="5" key="2">
    <citation type="journal article" date="2023" name="Infect Dis Poverty">
        <title>Chromosome-scale genome of the human blood fluke Schistosoma mekongi and its implications for public health.</title>
        <authorList>
            <person name="Zhou M."/>
            <person name="Xu L."/>
            <person name="Xu D."/>
            <person name="Chen W."/>
            <person name="Khan J."/>
            <person name="Hu Y."/>
            <person name="Huang H."/>
            <person name="Wei H."/>
            <person name="Zhang Y."/>
            <person name="Chusongsang P."/>
            <person name="Tanasarnprasert K."/>
            <person name="Hu X."/>
            <person name="Limpanont Y."/>
            <person name="Lv Z."/>
        </authorList>
    </citation>
    <scope>NUCLEOTIDE SEQUENCE</scope>
    <source>
        <strain evidence="5">LV_2022a</strain>
    </source>
</reference>
<dbReference type="InterPro" id="IPR036850">
    <property type="entry name" value="NDK-like_dom_sf"/>
</dbReference>
<dbReference type="PRINTS" id="PR01243">
    <property type="entry name" value="NUCDPKINASE"/>
</dbReference>
<dbReference type="EMBL" id="JALJAT010000002">
    <property type="protein sequence ID" value="KAK4473624.1"/>
    <property type="molecule type" value="Genomic_DNA"/>
</dbReference>
<feature type="binding site" evidence="1">
    <location>
        <position position="476"/>
    </location>
    <ligand>
        <name>ATP</name>
        <dbReference type="ChEBI" id="CHEBI:30616"/>
    </ligand>
</feature>
<comment type="caution">
    <text evidence="5">The sequence shown here is derived from an EMBL/GenBank/DDBJ whole genome shotgun (WGS) entry which is preliminary data.</text>
</comment>
<dbReference type="InterPro" id="IPR017937">
    <property type="entry name" value="Thioredoxin_CS"/>
</dbReference>
<gene>
    <name evidence="5" type="ORF">MN116_002976</name>
</gene>
<dbReference type="Gene3D" id="3.30.70.141">
    <property type="entry name" value="Nucleoside diphosphate kinase-like domain"/>
    <property type="match status" value="3"/>
</dbReference>
<evidence type="ECO:0000256" key="3">
    <source>
        <dbReference type="SAM" id="MobiDB-lite"/>
    </source>
</evidence>
<feature type="binding site" evidence="1">
    <location>
        <position position="550"/>
    </location>
    <ligand>
        <name>ATP</name>
        <dbReference type="ChEBI" id="CHEBI:30616"/>
    </ligand>
</feature>
<feature type="binding site" evidence="1">
    <location>
        <position position="570"/>
    </location>
    <ligand>
        <name>ATP</name>
        <dbReference type="ChEBI" id="CHEBI:30616"/>
    </ligand>
</feature>
<proteinExistence type="inferred from homology"/>
<dbReference type="InterPro" id="IPR051766">
    <property type="entry name" value="TXND_domain-containing"/>
</dbReference>
<dbReference type="Pfam" id="PF00334">
    <property type="entry name" value="NDK"/>
    <property type="match status" value="3"/>
</dbReference>
<evidence type="ECO:0000256" key="2">
    <source>
        <dbReference type="RuleBase" id="RU004011"/>
    </source>
</evidence>
<organism evidence="5 6">
    <name type="scientific">Schistosoma mekongi</name>
    <name type="common">Parasitic worm</name>
    <dbReference type="NCBI Taxonomy" id="38744"/>
    <lineage>
        <taxon>Eukaryota</taxon>
        <taxon>Metazoa</taxon>
        <taxon>Spiralia</taxon>
        <taxon>Lophotrochozoa</taxon>
        <taxon>Platyhelminthes</taxon>
        <taxon>Trematoda</taxon>
        <taxon>Digenea</taxon>
        <taxon>Strigeidida</taxon>
        <taxon>Schistosomatoidea</taxon>
        <taxon>Schistosomatidae</taxon>
        <taxon>Schistosoma</taxon>
    </lineage>
</organism>
<dbReference type="CDD" id="cd04416">
    <property type="entry name" value="NDPk_TX"/>
    <property type="match status" value="2"/>
</dbReference>
<feature type="active site" description="Pros-phosphohistidine intermediate" evidence="1">
    <location>
        <position position="583"/>
    </location>
</feature>
<dbReference type="GO" id="GO:0006241">
    <property type="term" value="P:CTP biosynthetic process"/>
    <property type="evidence" value="ECO:0007669"/>
    <property type="project" value="InterPro"/>
</dbReference>
<feature type="compositionally biased region" description="Polar residues" evidence="3">
    <location>
        <begin position="663"/>
        <end position="689"/>
    </location>
</feature>
<dbReference type="PANTHER" id="PTHR46135:SF3">
    <property type="entry name" value="NME_NM23 FAMILY MEMBER 8"/>
    <property type="match status" value="1"/>
</dbReference>
<dbReference type="SUPFAM" id="SSF52833">
    <property type="entry name" value="Thioredoxin-like"/>
    <property type="match status" value="1"/>
</dbReference>
<dbReference type="SMART" id="SM00562">
    <property type="entry name" value="NDK"/>
    <property type="match status" value="3"/>
</dbReference>
<dbReference type="Proteomes" id="UP001292079">
    <property type="component" value="Unassembled WGS sequence"/>
</dbReference>
<dbReference type="PANTHER" id="PTHR46135">
    <property type="entry name" value="NME/NM23 FAMILY MEMBER 8"/>
    <property type="match status" value="1"/>
</dbReference>
<evidence type="ECO:0000259" key="4">
    <source>
        <dbReference type="SMART" id="SM00562"/>
    </source>
</evidence>
<comment type="caution">
    <text evidence="1">Lacks conserved residue(s) required for the propagation of feature annotation.</text>
</comment>
<accession>A0AAE1ZHS3</accession>
<name>A0AAE1ZHS3_SCHME</name>
<dbReference type="InterPro" id="IPR034907">
    <property type="entry name" value="NDK-like_dom"/>
</dbReference>
<dbReference type="SUPFAM" id="SSF54919">
    <property type="entry name" value="Nucleoside diphosphate kinase, NDK"/>
    <property type="match status" value="3"/>
</dbReference>
<feature type="compositionally biased region" description="Basic and acidic residues" evidence="3">
    <location>
        <begin position="616"/>
        <end position="656"/>
    </location>
</feature>
<comment type="similarity">
    <text evidence="1 2">Belongs to the NDK family.</text>
</comment>
<evidence type="ECO:0000313" key="5">
    <source>
        <dbReference type="EMBL" id="KAK4473624.1"/>
    </source>
</evidence>
<sequence>MAKKRVEIALQEEVIDEDGWNSLLKKPGLIVVDVYQAWCGPCSAVVGLFRRLKTEINDDLLHFAVAKADTIETFELYRGKCEPYFLFFGGGCLVGAIRGVNPPELEQCIRSKLKQEHDILNGDAHRVEICDPMIVAKQIKEAEIRKKREEEEEVEQELTLAVLKPDVVQSGMAEHIIEELKKRGIEILERQEHLFTTEEAEIFYENVRDQPYFQELVEFMTSGPSEIMVCALKDKQGIIEELKSLIGPSISESNLAENKETMRTKYATGMIKNAIHASSSKEEAARELAFFYPGYEPPVITVKRAQAISKPRKETVFSTEKHEVERTVAVLRPQAYELYKDKILKQIKKAGFTIAMKKVIQLSKEQAEEYYKEHVGQPYFGELTTIMSSGPCLALLLSREDAVSKWREMLGPANVTEAKTTAPESLRAQFTMKTSAEVPSKQIEEINLLHGSSDEHEVERDVNIFFPVEKTIAGIKPDAYANRDEIIERIKAAGFHVAARKETTLTKDMAKKLYEDCSDKPFYDDLVNHMVSGQTLFMVLTRRDAISGWRQLMGPTDPNKASDESSESIRSIYGRDILRNAVHGSSNEDDVQRIQNLLFSGIEASEKSQSLSSRSSSRDPINEEITTDKVHSRVFKDEEQEAESARSQENVETRDYSDEENAANMQNVNNKDMRTSSVRSNMRQSTIFDSNAKGDEKTSNVTSRKSSNSIATSRSGSSVKVKNSLPVLNKKFKPSIQHQQQQQQHKSVRSSRKPPPMKDA</sequence>
<protein>
    <recommendedName>
        <fullName evidence="4">Nucleoside diphosphate kinase-like domain-containing protein</fullName>
    </recommendedName>
</protein>
<evidence type="ECO:0000256" key="1">
    <source>
        <dbReference type="PROSITE-ProRule" id="PRU00706"/>
    </source>
</evidence>
<dbReference type="InterPro" id="IPR001564">
    <property type="entry name" value="Nucleoside_diP_kinase"/>
</dbReference>
<dbReference type="GO" id="GO:0006183">
    <property type="term" value="P:GTP biosynthetic process"/>
    <property type="evidence" value="ECO:0007669"/>
    <property type="project" value="InterPro"/>
</dbReference>
<evidence type="ECO:0000313" key="6">
    <source>
        <dbReference type="Proteomes" id="UP001292079"/>
    </source>
</evidence>
<feature type="compositionally biased region" description="Polar residues" evidence="3">
    <location>
        <begin position="699"/>
        <end position="721"/>
    </location>
</feature>
<dbReference type="CDD" id="cd02948">
    <property type="entry name" value="TRX_NDPK"/>
    <property type="match status" value="1"/>
</dbReference>
<feature type="active site" description="Pros-phosphohistidine intermediate" evidence="1">
    <location>
        <position position="450"/>
    </location>
</feature>
<feature type="active site" description="Pros-phosphohistidine intermediate" evidence="1">
    <location>
        <position position="276"/>
    </location>
</feature>
<keyword evidence="6" id="KW-1185">Reference proteome</keyword>
<feature type="domain" description="Nucleoside diphosphate kinase-like" evidence="4">
    <location>
        <begin position="156"/>
        <end position="299"/>
    </location>
</feature>
<dbReference type="InterPro" id="IPR013766">
    <property type="entry name" value="Thioredoxin_domain"/>
</dbReference>
<dbReference type="GO" id="GO:0004550">
    <property type="term" value="F:nucleoside diphosphate kinase activity"/>
    <property type="evidence" value="ECO:0007669"/>
    <property type="project" value="InterPro"/>
</dbReference>
<feature type="binding site" evidence="1">
    <location>
        <position position="556"/>
    </location>
    <ligand>
        <name>ATP</name>
        <dbReference type="ChEBI" id="CHEBI:30616"/>
    </ligand>
</feature>
<dbReference type="Pfam" id="PF00085">
    <property type="entry name" value="Thioredoxin"/>
    <property type="match status" value="1"/>
</dbReference>
<dbReference type="PROSITE" id="PS00194">
    <property type="entry name" value="THIOREDOXIN_1"/>
    <property type="match status" value="1"/>
</dbReference>
<dbReference type="AlphaFoldDB" id="A0AAE1ZHS3"/>
<dbReference type="InterPro" id="IPR036249">
    <property type="entry name" value="Thioredoxin-like_sf"/>
</dbReference>